<organism evidence="1 2">
    <name type="scientific">Aquimarina algiphila</name>
    <dbReference type="NCBI Taxonomy" id="2047982"/>
    <lineage>
        <taxon>Bacteria</taxon>
        <taxon>Pseudomonadati</taxon>
        <taxon>Bacteroidota</taxon>
        <taxon>Flavobacteriia</taxon>
        <taxon>Flavobacteriales</taxon>
        <taxon>Flavobacteriaceae</taxon>
        <taxon>Aquimarina</taxon>
    </lineage>
</organism>
<name>A0A554VEG8_9FLAO</name>
<comment type="caution">
    <text evidence="1">The sequence shown here is derived from an EMBL/GenBank/DDBJ whole genome shotgun (WGS) entry which is preliminary data.</text>
</comment>
<evidence type="ECO:0000313" key="1">
    <source>
        <dbReference type="EMBL" id="TSE05417.1"/>
    </source>
</evidence>
<gene>
    <name evidence="1" type="ORF">FOF46_22910</name>
</gene>
<proteinExistence type="predicted"/>
<dbReference type="AlphaFoldDB" id="A0A554VEG8"/>
<dbReference type="Proteomes" id="UP000318833">
    <property type="component" value="Unassembled WGS sequence"/>
</dbReference>
<reference evidence="1 2" key="1">
    <citation type="submission" date="2019-07" db="EMBL/GenBank/DDBJ databases">
        <title>The draft genome sequence of Aquimarina algiphila M91.</title>
        <authorList>
            <person name="Meng X."/>
        </authorList>
    </citation>
    <scope>NUCLEOTIDE SEQUENCE [LARGE SCALE GENOMIC DNA]</scope>
    <source>
        <strain evidence="1 2">M91</strain>
    </source>
</reference>
<dbReference type="RefSeq" id="WP_143918060.1">
    <property type="nucleotide sequence ID" value="NZ_CANMIK010000036.1"/>
</dbReference>
<dbReference type="EMBL" id="VLNR01000061">
    <property type="protein sequence ID" value="TSE05417.1"/>
    <property type="molecule type" value="Genomic_DNA"/>
</dbReference>
<evidence type="ECO:0000313" key="2">
    <source>
        <dbReference type="Proteomes" id="UP000318833"/>
    </source>
</evidence>
<protein>
    <submittedName>
        <fullName evidence="1">Uncharacterized protein</fullName>
    </submittedName>
</protein>
<sequence>MKVSKDNKEEIRVLTIEELKGFDGLSDLSDEQAKEMIIILKDLSLMAHKIVSKNEYIRTIPRLRKEE</sequence>
<keyword evidence="2" id="KW-1185">Reference proteome</keyword>
<dbReference type="OrthoDB" id="1164665at2"/>
<accession>A0A554VEG8</accession>